<dbReference type="AlphaFoldDB" id="A0A1L6TEL5"/>
<gene>
    <name evidence="1" type="primary">icmB</name>
    <name evidence="1" type="ORF">KU39_2673</name>
</gene>
<dbReference type="Proteomes" id="UP000029558">
    <property type="component" value="Chromosome"/>
</dbReference>
<dbReference type="InterPro" id="IPR027417">
    <property type="entry name" value="P-loop_NTPase"/>
</dbReference>
<dbReference type="OrthoDB" id="7229084at2"/>
<name>A0A1L6TEL5_PISSA</name>
<evidence type="ECO:0000313" key="1">
    <source>
        <dbReference type="EMBL" id="ALB23849.1"/>
    </source>
</evidence>
<dbReference type="RefSeq" id="WP_027242647.1">
    <property type="nucleotide sequence ID" value="NZ_CP012508.1"/>
</dbReference>
<organism evidence="1 2">
    <name type="scientific">Piscirickettsia salmonis</name>
    <dbReference type="NCBI Taxonomy" id="1238"/>
    <lineage>
        <taxon>Bacteria</taxon>
        <taxon>Pseudomonadati</taxon>
        <taxon>Pseudomonadota</taxon>
        <taxon>Gammaproteobacteria</taxon>
        <taxon>Thiotrichales</taxon>
        <taxon>Piscirickettsiaceae</taxon>
        <taxon>Piscirickettsia</taxon>
    </lineage>
</organism>
<reference evidence="1 2" key="1">
    <citation type="journal article" date="2014" name="Genome Announc.">
        <title>Comparative Genome Analysis of Two Isolates of the Fish Pathogen Piscirickettsia salmonis from Different Hosts Reveals Major Differences in Virulence-Associated Secretion Systems.</title>
        <authorList>
            <person name="Bohle H."/>
            <person name="Henriquez P."/>
            <person name="Grothusen H."/>
            <person name="Navas E."/>
            <person name="Sandoval A."/>
            <person name="Bustamante F."/>
            <person name="Bustos P."/>
            <person name="Mancilla M."/>
        </authorList>
    </citation>
    <scope>NUCLEOTIDE SEQUENCE [LARGE SCALE GENOMIC DNA]</scope>
    <source>
        <strain evidence="2">B1-32597</strain>
    </source>
</reference>
<protein>
    <submittedName>
        <fullName evidence="1">Type IV secretion system protein IcmB</fullName>
    </submittedName>
</protein>
<dbReference type="SUPFAM" id="SSF52540">
    <property type="entry name" value="P-loop containing nucleoside triphosphate hydrolases"/>
    <property type="match status" value="1"/>
</dbReference>
<dbReference type="Gene3D" id="3.40.50.300">
    <property type="entry name" value="P-loop containing nucleotide triphosphate hydrolases"/>
    <property type="match status" value="1"/>
</dbReference>
<dbReference type="EMBL" id="CP012508">
    <property type="protein sequence ID" value="ALB23849.1"/>
    <property type="molecule type" value="Genomic_DNA"/>
</dbReference>
<evidence type="ECO:0000313" key="2">
    <source>
        <dbReference type="Proteomes" id="UP000029558"/>
    </source>
</evidence>
<sequence>MALVDRLFDNVESFFAWLGILLKQSQDSYCELETADSRYALVTKNSSLISIIKIEGLQRFVGNTEFDEVCKRFASSLQSVFSSPGHFIQFYYDFNPEEIHEHINRSLRNAEESAKRLCLDIEDLFVSKKNVLSEVCAEESCYLVLWTEPSALSDKYVKKLLKENAKKVKDSPLPISKKSANLFLGLDELRNLHDSLVGNLMEDLQQIGMYAHLLDVHTAVQEVRRSIDPKITSYDWQPSLPGDPLPLSLDQFEGQVKADSQKKNIKHYDLSELMWPPLSSQVNPREGENVDIKVARVGDMIYAPLYIDLFPKDIRPFYDLFRRAVFANLPWRLSFYISDNGLKITQAKNWLAQYLTFSSFHNKLIVETHRYLRHLHERGDDPIVKLKVMLLTWAPVGETTLLKKRTVKLTQLVQAWGGCEVKEFYGDPYSEVMSSALAMRNTSDATTSAAPLSDVVKMLPITRPASPWKKGALLFRTPDGKLWPYQPGSNHQISWIDIIYARSGSGKSVLLNCINLGLCLSPGLAQLPRISIIDIGPSSRGFISLLKESLPADKKNKVVYHRLKLEKEHAINPFDTQLGARQPTKLHRSFLINFLSLLYVERADDALPEGMSGILSLLIDELYQQFSDQVQPKPYIPDFDEVINKNIEKYEIKFNEKTSWWNIVDKFHKLGQSELALRAQRYAMPTLADTISIVHNHGIKDIYAKVCLPGSNEDYVSAYCRSISVIIRNYPTLSTATQLSLESARVIALDLEDVARSGSPAADKQTAVMYMLSRHAIAQNFFLRQDDLVMFPKEYQPYHEQSIREILEEPKRIVYDEFHRTANSLSVRQQVIQDMREGRKWKIQISLASQALSDFDKIMIDFATGIFILDSGSSQSIDETCKTFGLNKTERYALANRVHGPKSSGATFIAQFVTKQGLNTQLLTSTVSPVELWAFNTTAEDVYLRESLYKVLGPEEARKRLAKAYPRGSAVKEVETLVSENSDLTVTAACEQILVRLLR</sequence>
<proteinExistence type="predicted"/>
<accession>A0A1L6TEL5</accession>